<accession>K9YLC7</accession>
<name>K9YLC7_CYASC</name>
<dbReference type="HOGENOM" id="CLU_000022_2_17_3"/>
<dbReference type="PROSITE" id="PS00455">
    <property type="entry name" value="AMP_BINDING"/>
    <property type="match status" value="1"/>
</dbReference>
<dbReference type="SUPFAM" id="SSF47336">
    <property type="entry name" value="ACP-like"/>
    <property type="match status" value="1"/>
</dbReference>
<dbReference type="InterPro" id="IPR025110">
    <property type="entry name" value="AMP-bd_C"/>
</dbReference>
<dbReference type="Pfam" id="PF13193">
    <property type="entry name" value="AMP-binding_C"/>
    <property type="match status" value="1"/>
</dbReference>
<organism evidence="4 5">
    <name type="scientific">Cyanobacterium stanieri (strain ATCC 29140 / PCC 7202)</name>
    <dbReference type="NCBI Taxonomy" id="292563"/>
    <lineage>
        <taxon>Bacteria</taxon>
        <taxon>Bacillati</taxon>
        <taxon>Cyanobacteriota</taxon>
        <taxon>Cyanophyceae</taxon>
        <taxon>Oscillatoriophycideae</taxon>
        <taxon>Chroococcales</taxon>
        <taxon>Geminocystaceae</taxon>
        <taxon>Cyanobacterium</taxon>
    </lineage>
</organism>
<dbReference type="InterPro" id="IPR045851">
    <property type="entry name" value="AMP-bd_C_sf"/>
</dbReference>
<evidence type="ECO:0000313" key="4">
    <source>
        <dbReference type="EMBL" id="AFZ47726.1"/>
    </source>
</evidence>
<dbReference type="InterPro" id="IPR013120">
    <property type="entry name" value="FAR_NAD-bd"/>
</dbReference>
<dbReference type="InterPro" id="IPR036736">
    <property type="entry name" value="ACP-like_sf"/>
</dbReference>
<keyword evidence="5" id="KW-1185">Reference proteome</keyword>
<dbReference type="PROSITE" id="PS50075">
    <property type="entry name" value="CARRIER"/>
    <property type="match status" value="1"/>
</dbReference>
<dbReference type="CDD" id="cd05235">
    <property type="entry name" value="SDR_e1"/>
    <property type="match status" value="1"/>
</dbReference>
<dbReference type="NCBIfam" id="TIGR01746">
    <property type="entry name" value="Thioester-redct"/>
    <property type="match status" value="1"/>
</dbReference>
<dbReference type="NCBIfam" id="TIGR01733">
    <property type="entry name" value="AA-adenyl-dom"/>
    <property type="match status" value="1"/>
</dbReference>
<evidence type="ECO:0000259" key="3">
    <source>
        <dbReference type="PROSITE" id="PS50075"/>
    </source>
</evidence>
<dbReference type="SUPFAM" id="SSF56801">
    <property type="entry name" value="Acetyl-CoA synthetase-like"/>
    <property type="match status" value="1"/>
</dbReference>
<dbReference type="EMBL" id="CP003940">
    <property type="protein sequence ID" value="AFZ47726.1"/>
    <property type="molecule type" value="Genomic_DNA"/>
</dbReference>
<keyword evidence="1" id="KW-0596">Phosphopantetheine</keyword>
<dbReference type="Pfam" id="PF07993">
    <property type="entry name" value="NAD_binding_4"/>
    <property type="match status" value="1"/>
</dbReference>
<dbReference type="InterPro" id="IPR036291">
    <property type="entry name" value="NAD(P)-bd_dom_sf"/>
</dbReference>
<gene>
    <name evidence="4" type="ordered locus">Cyast_1770</name>
</gene>
<dbReference type="Gene3D" id="3.40.50.980">
    <property type="match status" value="2"/>
</dbReference>
<dbReference type="PANTHER" id="PTHR44845">
    <property type="entry name" value="CARRIER DOMAIN-CONTAINING PROTEIN"/>
    <property type="match status" value="1"/>
</dbReference>
<dbReference type="PANTHER" id="PTHR44845:SF6">
    <property type="entry name" value="BETA-ALANINE-ACTIVATING ENZYME"/>
    <property type="match status" value="1"/>
</dbReference>
<evidence type="ECO:0000256" key="2">
    <source>
        <dbReference type="ARBA" id="ARBA00022553"/>
    </source>
</evidence>
<evidence type="ECO:0000313" key="5">
    <source>
        <dbReference type="Proteomes" id="UP000010483"/>
    </source>
</evidence>
<dbReference type="Gene3D" id="3.40.50.720">
    <property type="entry name" value="NAD(P)-binding Rossmann-like Domain"/>
    <property type="match status" value="1"/>
</dbReference>
<dbReference type="Gene3D" id="1.10.1200.10">
    <property type="entry name" value="ACP-like"/>
    <property type="match status" value="1"/>
</dbReference>
<dbReference type="Gene3D" id="2.30.38.10">
    <property type="entry name" value="Luciferase, Domain 3"/>
    <property type="match status" value="1"/>
</dbReference>
<feature type="domain" description="Carrier" evidence="3">
    <location>
        <begin position="514"/>
        <end position="589"/>
    </location>
</feature>
<reference evidence="5" key="1">
    <citation type="journal article" date="2013" name="Proc. Natl. Acad. Sci. U.S.A.">
        <title>Improving the coverage of the cyanobacterial phylum using diversity-driven genome sequencing.</title>
        <authorList>
            <person name="Shih P.M."/>
            <person name="Wu D."/>
            <person name="Latifi A."/>
            <person name="Axen S.D."/>
            <person name="Fewer D.P."/>
            <person name="Talla E."/>
            <person name="Calteau A."/>
            <person name="Cai F."/>
            <person name="Tandeau de Marsac N."/>
            <person name="Rippka R."/>
            <person name="Herdman M."/>
            <person name="Sivonen K."/>
            <person name="Coursin T."/>
            <person name="Laurent T."/>
            <person name="Goodwin L."/>
            <person name="Nolan M."/>
            <person name="Davenport K.W."/>
            <person name="Han C.S."/>
            <person name="Rubin E.M."/>
            <person name="Eisen J.A."/>
            <person name="Woyke T."/>
            <person name="Gugger M."/>
            <person name="Kerfeld C.A."/>
        </authorList>
    </citation>
    <scope>NUCLEOTIDE SEQUENCE [LARGE SCALE GENOMIC DNA]</scope>
    <source>
        <strain evidence="5">ATCC 29140 / PCC 7202</strain>
    </source>
</reference>
<dbReference type="KEGG" id="csn:Cyast_1770"/>
<proteinExistence type="predicted"/>
<keyword evidence="2" id="KW-0597">Phosphoprotein</keyword>
<dbReference type="AlphaFoldDB" id="K9YLC7"/>
<dbReference type="InterPro" id="IPR009081">
    <property type="entry name" value="PP-bd_ACP"/>
</dbReference>
<evidence type="ECO:0000256" key="1">
    <source>
        <dbReference type="ARBA" id="ARBA00022450"/>
    </source>
</evidence>
<dbReference type="PROSITE" id="PS00012">
    <property type="entry name" value="PHOSPHOPANTETHEINE"/>
    <property type="match status" value="1"/>
</dbReference>
<dbReference type="Pfam" id="PF00550">
    <property type="entry name" value="PP-binding"/>
    <property type="match status" value="1"/>
</dbReference>
<dbReference type="Gene3D" id="3.30.300.30">
    <property type="match status" value="1"/>
</dbReference>
<dbReference type="InterPro" id="IPR006162">
    <property type="entry name" value="Ppantetheine_attach_site"/>
</dbReference>
<dbReference type="STRING" id="292563.Cyast_1770"/>
<dbReference type="PATRIC" id="fig|292563.3.peg.1850"/>
<dbReference type="Pfam" id="PF00501">
    <property type="entry name" value="AMP-binding"/>
    <property type="match status" value="1"/>
</dbReference>
<dbReference type="InterPro" id="IPR000873">
    <property type="entry name" value="AMP-dep_synth/lig_dom"/>
</dbReference>
<dbReference type="FunFam" id="3.40.50.980:FF:000001">
    <property type="entry name" value="Non-ribosomal peptide synthetase"/>
    <property type="match status" value="1"/>
</dbReference>
<protein>
    <submittedName>
        <fullName evidence="4">Amino acid adenylation domain protein</fullName>
    </submittedName>
</protein>
<dbReference type="InterPro" id="IPR020845">
    <property type="entry name" value="AMP-binding_CS"/>
</dbReference>
<sequence length="982" mass="110647">MIANQGIQDFFEHSVSQSPQAMALLTDDEQLTYGELNARANRLAHYLRSLGIGSREDMLVGVCLERKAHLIVALLAILKAGGGYVPLDPHYPQDRLAFMVQDSGLSVLITQDAFLAHLPQDGVKVVNVDRDDFLGFDDDNLSRVNEAHNLAYVIYTSGSTGIPKGVEIEHRNTIAFIEWAIAFFSPEELSGVLASTSVCFDLSVFEIFVPLSVGGTIILVNNILHLPESPHRERVTLIDTVPSAIASLTKIKSIPPNVKTVNLAGEALTNNIVQEVYQFEQVERVYNLYGPSEDTTYSTVALIPKGFDDVPPIGEPISQTEVHLLDENLEPVEKGIIGEIYLTGAGITRGYRHRPDLTAERYLPNPFEADTTSRMYKTGDLGIYLNNGQLKFVGRQDQLVKFRGFRVELGEIEATLTKHPLVDRAAVILHHFDDDDQRLIAYVTLKKSDVDKNQILSQIREYLREKLPPHEVPGGFMVLDQLPETLNGKINRRALPTPERHLLWDSATQCSYVAPRNAMEERLVQMWQLVLKIEPIGVQDNFFDLGGNSLSAIALIHDINSQFNTNISLGVFLESSTISCLSKNIEQKRELSQIEKHTSTLATDIILPDDIHPQTPFNPHKNYHTALLTGATGLLGSHLLSELLTATDYQIYCLVRAKDEDQARQRIRNKLETNHLWQSHWESRIIPLMGDLGKPSLGLNPQQMELLSEKIDVIYHCGAWVNIVYPYSSMRASNIESTKEIIKLACKNDCKPIHYISTTDVFSSQDIRKIAINQKPDGDYLCGGYAQTKYAAEELLQQAQKRGLPVSIFRPSNIIDAHQSDPTLVTEFIPRMFQGCLQLKLFPQIRAIVNLVPVDYVSQIIVHLSRHQNYLNQTFNIVNPQPASFEHILQWMKNKNYQFSIVPHSQWIEQLENTVKIGTYNSLAPFVSLLHFENFLQRSLGSFEFENHQTLAKISPSIPCPPVDERLLNIYLNHYISHPENP</sequence>
<dbReference type="BioCyc" id="CSTA292563:G1353-1776-MONOMER"/>
<dbReference type="SUPFAM" id="SSF51735">
    <property type="entry name" value="NAD(P)-binding Rossmann-fold domains"/>
    <property type="match status" value="1"/>
</dbReference>
<dbReference type="eggNOG" id="COG1020">
    <property type="taxonomic scope" value="Bacteria"/>
</dbReference>
<dbReference type="InterPro" id="IPR010071">
    <property type="entry name" value="AA_adenyl_dom"/>
</dbReference>
<dbReference type="InterPro" id="IPR010080">
    <property type="entry name" value="Thioester_reductase-like_dom"/>
</dbReference>
<dbReference type="Proteomes" id="UP000010483">
    <property type="component" value="Chromosome"/>
</dbReference>